<keyword evidence="2" id="KW-1185">Reference proteome</keyword>
<evidence type="ECO:0000313" key="1">
    <source>
        <dbReference type="EMBL" id="KAI8573289.1"/>
    </source>
</evidence>
<gene>
    <name evidence="1" type="ORF">RHMOL_Rhmol01G0266800</name>
</gene>
<organism evidence="1 2">
    <name type="scientific">Rhododendron molle</name>
    <name type="common">Chinese azalea</name>
    <name type="synonym">Azalea mollis</name>
    <dbReference type="NCBI Taxonomy" id="49168"/>
    <lineage>
        <taxon>Eukaryota</taxon>
        <taxon>Viridiplantae</taxon>
        <taxon>Streptophyta</taxon>
        <taxon>Embryophyta</taxon>
        <taxon>Tracheophyta</taxon>
        <taxon>Spermatophyta</taxon>
        <taxon>Magnoliopsida</taxon>
        <taxon>eudicotyledons</taxon>
        <taxon>Gunneridae</taxon>
        <taxon>Pentapetalae</taxon>
        <taxon>asterids</taxon>
        <taxon>Ericales</taxon>
        <taxon>Ericaceae</taxon>
        <taxon>Ericoideae</taxon>
        <taxon>Rhodoreae</taxon>
        <taxon>Rhododendron</taxon>
    </lineage>
</organism>
<dbReference type="Proteomes" id="UP001062846">
    <property type="component" value="Chromosome 1"/>
</dbReference>
<comment type="caution">
    <text evidence="1">The sequence shown here is derived from an EMBL/GenBank/DDBJ whole genome shotgun (WGS) entry which is preliminary data.</text>
</comment>
<protein>
    <submittedName>
        <fullName evidence="1">Uncharacterized protein</fullName>
    </submittedName>
</protein>
<accession>A0ACC0Q745</accession>
<dbReference type="EMBL" id="CM046388">
    <property type="protein sequence ID" value="KAI8573289.1"/>
    <property type="molecule type" value="Genomic_DNA"/>
</dbReference>
<sequence length="419" mass="48485">MIRGQKLSLMGVVEAKLRLENVDQAVNRSFPVHWSVLHNAVQGSAARILLAWDPQIFQVDLTFSSTQIIVVKVLTEDKRLFYVSCIYGHNSMLDRRRLWDDMRKEVVRVMSSKLDRALINGSWLDFFPESETLFLAPGISDHCFILVNVLPDTLRRSPFKFFNFWMRHSQFKEELRKSWSSPVTGSTKFRLYEKLSRLKPVLREFNKKFFSQISERVIKAREELLHVQEQCFQYPYDAALVSLEKELHLKFIDLSLDEESFKKQKSRVQWLALGDQNTRFFHLKVKSHCLRNKILSLTNAEGIRLTDPKAVQDEILGYYTGLLGSPFLHSKEAFSVLRLAVSQRLVRFLVMKLSKLCGPLSVRYFGTFRGCPKPPLVSLLHRLRLIIMGRFLGGSCSLNTPPIICAKLTAAESSQLRER</sequence>
<reference evidence="1" key="1">
    <citation type="submission" date="2022-02" db="EMBL/GenBank/DDBJ databases">
        <title>Plant Genome Project.</title>
        <authorList>
            <person name="Zhang R.-G."/>
        </authorList>
    </citation>
    <scope>NUCLEOTIDE SEQUENCE</scope>
    <source>
        <strain evidence="1">AT1</strain>
    </source>
</reference>
<name>A0ACC0Q745_RHOML</name>
<proteinExistence type="predicted"/>
<evidence type="ECO:0000313" key="2">
    <source>
        <dbReference type="Proteomes" id="UP001062846"/>
    </source>
</evidence>